<evidence type="ECO:0000256" key="6">
    <source>
        <dbReference type="SAM" id="MobiDB-lite"/>
    </source>
</evidence>
<evidence type="ECO:0000313" key="10">
    <source>
        <dbReference type="Proteomes" id="UP001208570"/>
    </source>
</evidence>
<comment type="subcellular location">
    <subcellularLocation>
        <location evidence="1">Cytoplasm</location>
    </subcellularLocation>
</comment>
<dbReference type="InterPro" id="IPR036322">
    <property type="entry name" value="WD40_repeat_dom_sf"/>
</dbReference>
<keyword evidence="4 5" id="KW-0175">Coiled coil</keyword>
<evidence type="ECO:0000256" key="3">
    <source>
        <dbReference type="ARBA" id="ARBA00022490"/>
    </source>
</evidence>
<feature type="coiled-coil region" evidence="5">
    <location>
        <begin position="70"/>
        <end position="104"/>
    </location>
</feature>
<dbReference type="InterPro" id="IPR032486">
    <property type="entry name" value="JIP_LZII"/>
</dbReference>
<dbReference type="InterPro" id="IPR034743">
    <property type="entry name" value="RH1"/>
</dbReference>
<feature type="compositionally biased region" description="Low complexity" evidence="6">
    <location>
        <begin position="981"/>
        <end position="995"/>
    </location>
</feature>
<feature type="compositionally biased region" description="Basic and acidic residues" evidence="6">
    <location>
        <begin position="1364"/>
        <end position="1374"/>
    </location>
</feature>
<comment type="caution">
    <text evidence="9">The sequence shown here is derived from an EMBL/GenBank/DDBJ whole genome shotgun (WGS) entry which is preliminary data.</text>
</comment>
<protein>
    <recommendedName>
        <fullName evidence="11">C-Jun-amino-terminal kinase-interacting protein 4</fullName>
    </recommendedName>
</protein>
<dbReference type="PANTHER" id="PTHR13886">
    <property type="entry name" value="JNK/SAPK-ASSOCIATED PROTEIN"/>
    <property type="match status" value="1"/>
</dbReference>
<feature type="compositionally biased region" description="Basic and acidic residues" evidence="6">
    <location>
        <begin position="1319"/>
        <end position="1338"/>
    </location>
</feature>
<dbReference type="GO" id="GO:0005078">
    <property type="term" value="F:MAP-kinase scaffold activity"/>
    <property type="evidence" value="ECO:0007669"/>
    <property type="project" value="InterPro"/>
</dbReference>
<feature type="domain" description="RH2" evidence="8">
    <location>
        <begin position="581"/>
        <end position="653"/>
    </location>
</feature>
<dbReference type="SUPFAM" id="SSF50978">
    <property type="entry name" value="WD40 repeat-like"/>
    <property type="match status" value="1"/>
</dbReference>
<feature type="region of interest" description="Disordered" evidence="6">
    <location>
        <begin position="421"/>
        <end position="442"/>
    </location>
</feature>
<feature type="compositionally biased region" description="Polar residues" evidence="6">
    <location>
        <begin position="910"/>
        <end position="920"/>
    </location>
</feature>
<comment type="similarity">
    <text evidence="2">Belongs to the JIP scaffold family.</text>
</comment>
<dbReference type="FunFam" id="1.20.5.1000:FF:000001">
    <property type="entry name" value="C-Jun-amino-terminal kinase-interacting protein 3 isoform X2"/>
    <property type="match status" value="1"/>
</dbReference>
<feature type="compositionally biased region" description="Basic and acidic residues" evidence="6">
    <location>
        <begin position="672"/>
        <end position="685"/>
    </location>
</feature>
<evidence type="ECO:0000256" key="2">
    <source>
        <dbReference type="ARBA" id="ARBA00009866"/>
    </source>
</evidence>
<feature type="coiled-coil region" evidence="5">
    <location>
        <begin position="502"/>
        <end position="609"/>
    </location>
</feature>
<dbReference type="Gene3D" id="2.130.10.10">
    <property type="entry name" value="YVTN repeat-like/Quinoprotein amine dehydrogenase"/>
    <property type="match status" value="1"/>
</dbReference>
<dbReference type="Pfam" id="PF16471">
    <property type="entry name" value="JIP_LZII"/>
    <property type="match status" value="1"/>
</dbReference>
<proteinExistence type="inferred from homology"/>
<dbReference type="Gene3D" id="1.20.5.1000">
    <property type="entry name" value="arf6 gtpase in complex with a specific effector, jip4"/>
    <property type="match status" value="1"/>
</dbReference>
<dbReference type="GO" id="GO:0030159">
    <property type="term" value="F:signaling receptor complex adaptor activity"/>
    <property type="evidence" value="ECO:0007669"/>
    <property type="project" value="TreeGrafter"/>
</dbReference>
<keyword evidence="10" id="KW-1185">Reference proteome</keyword>
<feature type="coiled-coil region" evidence="5">
    <location>
        <begin position="130"/>
        <end position="164"/>
    </location>
</feature>
<reference evidence="9" key="1">
    <citation type="journal article" date="2023" name="Mol. Biol. Evol.">
        <title>Third-Generation Sequencing Reveals the Adaptive Role of the Epigenome in Three Deep-Sea Polychaetes.</title>
        <authorList>
            <person name="Perez M."/>
            <person name="Aroh O."/>
            <person name="Sun Y."/>
            <person name="Lan Y."/>
            <person name="Juniper S.K."/>
            <person name="Young C.R."/>
            <person name="Angers B."/>
            <person name="Qian P.Y."/>
        </authorList>
    </citation>
    <scope>NUCLEOTIDE SEQUENCE</scope>
    <source>
        <strain evidence="9">P08H-3</strain>
    </source>
</reference>
<dbReference type="Pfam" id="PF09744">
    <property type="entry name" value="RH1"/>
    <property type="match status" value="1"/>
</dbReference>
<dbReference type="PANTHER" id="PTHR13886:SF4">
    <property type="entry name" value="JNK-INTERACTING PROTEIN 3"/>
    <property type="match status" value="1"/>
</dbReference>
<name>A0AAD9N5L4_9ANNE</name>
<dbReference type="InterPro" id="IPR034744">
    <property type="entry name" value="RH2"/>
</dbReference>
<feature type="region of interest" description="Disordered" evidence="6">
    <location>
        <begin position="885"/>
        <end position="927"/>
    </location>
</feature>
<keyword evidence="3" id="KW-0963">Cytoplasm</keyword>
<sequence>MMDTEAGEVVYGSTINDDSHVMSERVQSLAGSIYQEFERMIKKYDEDVVKHLMPLVVGILEALDLSYTEKQENEVELELLRDDNEQLLTQYEREKQLRKASEQKYLEVEDLVECERREQQTKTESLESIVRMLELKARNAQDHITRLEDKEAEMKKEYTKLHERYTELFRTHMDHIERTKMFMGPDKMMELGVSPRSRGGFQMPVLRPVTPNAIYNASPVVEKVCSGPPGVAQITSPRIQGENTSLQHELQELEKGEMEEKFDSKEKKELMNKRAETAEKEQITDSIDVKSTSAGTKPAALYEKHSHDQSVFLSKQHSERIALGDKRSTESRVLCHRMCNESTLVSDKQTVERSRTEASDIQSEAMSSESECQLAELNEVTRKLSASMQNLEATKAVYSIGISLDPEEFAEDEQITRPADAMTTPDVDDSSKQLKPVHGKRRANESSLFDELSLEDINALEDVDDGCDITGKVVNPGDYASAGMSKEVENLILENTELLATKNALNIVKDDLIAKVDELTSEQEILHEEIAALQSTKDKLRHRITEIEEEVKKLKEDLEKERKNKGTENNDDEEDVPMAQRKRFTRVEMARVLMERNQYKERLMELQEAVRWTEMIRASRDHPDLVHKDKKRGSIWNFSSGSSSRPTRRSALPPATIKYSAPTTKVSPQGDPNKKRDNGEEKGKAYDFLQDDILAEKARKDREKERREQYKQVRAHVKKDDGRMQAYGWSLPAKFNPPMSKETSANKSHVPVPVPVYCRPLLEKDEGMKLWCAAGVNLSGGRTKDGGSIVGASVFYSSPPTESTTTEVKDDIAKLDKELQEHQKGLKALEEENISSLVWICTTLYNSSQVTVIDANNPGDILESFHATSSHVLCIASVPGAMESDYPSAENEPIKCEASSESGKAEDKASTSSADTQQVDNSEHGGIGGIRLVQCVTGAASGTKSPESPPGGDAENGGAAASSDGLLTIQRAMLRSPALQGSPVSSAGSTPSHSSGSEKRHLELQPELVKDGVSPGPSCDSDIVSSEMEKMSSLLPTMWLGCQSGCLFVHSAVSQWRRCLHSVKLKDSVLNIVHLKGRVFVALADGTLAVFHRDTEGQWDLLSYHLVELGKPQHSIRCVSVVGNKHIWCGYRNKIHVINPKSLKLEKTFDAHPRKESQVRQLAWVGDGVWVSIRLDSTLRLYHAYTHQHLQDVDIEPYVSKMLGTGKLGFSFVRITSLLTSCNRLWIGTGNGVVISVPLSESNKQSVTMTTMGRPGGIIRVYSDSATDRVTPGTFLPYCTMAQAQLSFHGHRDAVKFFVAVPGAPTKGVSGVLSSPGPSKEKSKSPEPSQKDKNEKKTVLVLSGGEGYIDFRIGDTEDGEAQGDEQKKGGISKGEKSHLIVWQVFTNK</sequence>
<feature type="region of interest" description="Disordered" evidence="6">
    <location>
        <begin position="978"/>
        <end position="1002"/>
    </location>
</feature>
<dbReference type="EMBL" id="JAODUP010000247">
    <property type="protein sequence ID" value="KAK2155169.1"/>
    <property type="molecule type" value="Genomic_DNA"/>
</dbReference>
<accession>A0AAD9N5L4</accession>
<feature type="domain" description="RH1" evidence="7">
    <location>
        <begin position="9"/>
        <end position="97"/>
    </location>
</feature>
<evidence type="ECO:0000256" key="1">
    <source>
        <dbReference type="ARBA" id="ARBA00004496"/>
    </source>
</evidence>
<dbReference type="Pfam" id="PF19056">
    <property type="entry name" value="WD40_2"/>
    <property type="match status" value="1"/>
</dbReference>
<dbReference type="Proteomes" id="UP001208570">
    <property type="component" value="Unassembled WGS sequence"/>
</dbReference>
<gene>
    <name evidence="9" type="ORF">LSH36_247g03011</name>
</gene>
<dbReference type="InterPro" id="IPR015943">
    <property type="entry name" value="WD40/YVTN_repeat-like_dom_sf"/>
</dbReference>
<evidence type="ECO:0000259" key="7">
    <source>
        <dbReference type="PROSITE" id="PS51776"/>
    </source>
</evidence>
<dbReference type="GO" id="GO:0008432">
    <property type="term" value="F:JUN kinase binding"/>
    <property type="evidence" value="ECO:0007669"/>
    <property type="project" value="TreeGrafter"/>
</dbReference>
<feature type="region of interest" description="Disordered" evidence="6">
    <location>
        <begin position="1309"/>
        <end position="1374"/>
    </location>
</feature>
<evidence type="ECO:0000256" key="4">
    <source>
        <dbReference type="ARBA" id="ARBA00023054"/>
    </source>
</evidence>
<dbReference type="GO" id="GO:0016192">
    <property type="term" value="P:vesicle-mediated transport"/>
    <property type="evidence" value="ECO:0007669"/>
    <property type="project" value="TreeGrafter"/>
</dbReference>
<feature type="region of interest" description="Disordered" evidence="6">
    <location>
        <begin position="634"/>
        <end position="687"/>
    </location>
</feature>
<evidence type="ECO:0000256" key="5">
    <source>
        <dbReference type="SAM" id="Coils"/>
    </source>
</evidence>
<dbReference type="GO" id="GO:0005737">
    <property type="term" value="C:cytoplasm"/>
    <property type="evidence" value="ECO:0007669"/>
    <property type="project" value="UniProtKB-SubCell"/>
</dbReference>
<evidence type="ECO:0000313" key="9">
    <source>
        <dbReference type="EMBL" id="KAK2155169.1"/>
    </source>
</evidence>
<evidence type="ECO:0000259" key="8">
    <source>
        <dbReference type="PROSITE" id="PS51777"/>
    </source>
</evidence>
<feature type="compositionally biased region" description="Low complexity" evidence="6">
    <location>
        <begin position="1309"/>
        <end position="1318"/>
    </location>
</feature>
<evidence type="ECO:0008006" key="11">
    <source>
        <dbReference type="Google" id="ProtNLM"/>
    </source>
</evidence>
<dbReference type="PROSITE" id="PS51777">
    <property type="entry name" value="RH2"/>
    <property type="match status" value="1"/>
</dbReference>
<feature type="region of interest" description="Disordered" evidence="6">
    <location>
        <begin position="939"/>
        <end position="961"/>
    </location>
</feature>
<dbReference type="PROSITE" id="PS51776">
    <property type="entry name" value="RH1"/>
    <property type="match status" value="1"/>
</dbReference>
<organism evidence="9 10">
    <name type="scientific">Paralvinella palmiformis</name>
    <dbReference type="NCBI Taxonomy" id="53620"/>
    <lineage>
        <taxon>Eukaryota</taxon>
        <taxon>Metazoa</taxon>
        <taxon>Spiralia</taxon>
        <taxon>Lophotrochozoa</taxon>
        <taxon>Annelida</taxon>
        <taxon>Polychaeta</taxon>
        <taxon>Sedentaria</taxon>
        <taxon>Canalipalpata</taxon>
        <taxon>Terebellida</taxon>
        <taxon>Terebelliformia</taxon>
        <taxon>Alvinellidae</taxon>
        <taxon>Paralvinella</taxon>
    </lineage>
</organism>
<dbReference type="GO" id="GO:0019894">
    <property type="term" value="F:kinesin binding"/>
    <property type="evidence" value="ECO:0007669"/>
    <property type="project" value="TreeGrafter"/>
</dbReference>
<dbReference type="InterPro" id="IPR039911">
    <property type="entry name" value="JIP3/JIP4"/>
</dbReference>